<accession>J9GRI1</accession>
<protein>
    <submittedName>
        <fullName evidence="1">Uncharacterized protein</fullName>
    </submittedName>
</protein>
<gene>
    <name evidence="1" type="ORF">EVA_06745</name>
</gene>
<dbReference type="AlphaFoldDB" id="J9GRI1"/>
<comment type="caution">
    <text evidence="1">The sequence shown here is derived from an EMBL/GenBank/DDBJ whole genome shotgun (WGS) entry which is preliminary data.</text>
</comment>
<sequence>MQNPSDRVERLLPGRTCSCGASEKRAFSRGKCPWGEDDRRSF</sequence>
<evidence type="ECO:0000313" key="1">
    <source>
        <dbReference type="EMBL" id="EJX05148.1"/>
    </source>
</evidence>
<reference evidence="1" key="1">
    <citation type="journal article" date="2012" name="PLoS ONE">
        <title>Gene sets for utilization of primary and secondary nutrition supplies in the distal gut of endangered iberian lynx.</title>
        <authorList>
            <person name="Alcaide M."/>
            <person name="Messina E."/>
            <person name="Richter M."/>
            <person name="Bargiela R."/>
            <person name="Peplies J."/>
            <person name="Huws S.A."/>
            <person name="Newbold C.J."/>
            <person name="Golyshin P.N."/>
            <person name="Simon M.A."/>
            <person name="Lopez G."/>
            <person name="Yakimov M.M."/>
            <person name="Ferrer M."/>
        </authorList>
    </citation>
    <scope>NUCLEOTIDE SEQUENCE</scope>
</reference>
<organism evidence="1">
    <name type="scientific">gut metagenome</name>
    <dbReference type="NCBI Taxonomy" id="749906"/>
    <lineage>
        <taxon>unclassified sequences</taxon>
        <taxon>metagenomes</taxon>
        <taxon>organismal metagenomes</taxon>
    </lineage>
</organism>
<proteinExistence type="predicted"/>
<name>J9GRI1_9ZZZZ</name>
<dbReference type="EMBL" id="AMCI01001561">
    <property type="protein sequence ID" value="EJX05148.1"/>
    <property type="molecule type" value="Genomic_DNA"/>
</dbReference>